<comment type="caution">
    <text evidence="3">The sequence shown here is derived from an EMBL/GenBank/DDBJ whole genome shotgun (WGS) entry which is preliminary data.</text>
</comment>
<organism evidence="3 4">
    <name type="scientific">Kineothrix alysoides</name>
    <dbReference type="NCBI Taxonomy" id="1469948"/>
    <lineage>
        <taxon>Bacteria</taxon>
        <taxon>Bacillati</taxon>
        <taxon>Bacillota</taxon>
        <taxon>Clostridia</taxon>
        <taxon>Lachnospirales</taxon>
        <taxon>Lachnospiraceae</taxon>
        <taxon>Kineothrix</taxon>
    </lineage>
</organism>
<dbReference type="EMBL" id="SLUO01000018">
    <property type="protein sequence ID" value="TCL54773.1"/>
    <property type="molecule type" value="Genomic_DNA"/>
</dbReference>
<evidence type="ECO:0000256" key="1">
    <source>
        <dbReference type="SAM" id="MobiDB-lite"/>
    </source>
</evidence>
<dbReference type="OrthoDB" id="1701846at2"/>
<feature type="transmembrane region" description="Helical" evidence="2">
    <location>
        <begin position="7"/>
        <end position="29"/>
    </location>
</feature>
<keyword evidence="2" id="KW-1133">Transmembrane helix</keyword>
<dbReference type="RefSeq" id="WP_031392175.1">
    <property type="nucleotide sequence ID" value="NZ_JPNB01000002.1"/>
</dbReference>
<accession>A0A4R1QPF6</accession>
<dbReference type="STRING" id="1469948.GCA_000732725_03553"/>
<gene>
    <name evidence="3" type="ORF">EDD76_11814</name>
</gene>
<keyword evidence="4" id="KW-1185">Reference proteome</keyword>
<reference evidence="3 4" key="1">
    <citation type="submission" date="2019-03" db="EMBL/GenBank/DDBJ databases">
        <title>Genomic Encyclopedia of Type Strains, Phase IV (KMG-IV): sequencing the most valuable type-strain genomes for metagenomic binning, comparative biology and taxonomic classification.</title>
        <authorList>
            <person name="Goeker M."/>
        </authorList>
    </citation>
    <scope>NUCLEOTIDE SEQUENCE [LARGE SCALE GENOMIC DNA]</scope>
    <source>
        <strain evidence="3 4">DSM 100556</strain>
    </source>
</reference>
<keyword evidence="2" id="KW-0812">Transmembrane</keyword>
<name>A0A4R1QPF6_9FIRM</name>
<dbReference type="AlphaFoldDB" id="A0A4R1QPF6"/>
<sequence length="513" mass="58956">MKKVIQIIGLIFLLIFSAIMVLIGSFIYITKYRVLEVGREQSADRNYEVIFQMIGEPEWPFGATTGRFVVNDLANDEQLQKTDLTILDDGGAFRDSNWYVTWYPAGVEIIITGSEQENETYVIYYDGSDRFKGYTKEQVVAWIQEKYGSEVRFVSEQNNTYNFDEGDFRFEVQKDFHLTDNYEKAYYEWYGEQFSKTHNRALYFEEDNSKYIPVVGFNGRQAGEIERFCNAVCDLVESFEKVPFDKFIYYIEEQDFTFEVKGYLKPYNRNVLYNAIYEQLEQASLRAIEEEEAPDADYPEATNTDQSETFPIEPESDVIPKGDSYSTNKSEAFSFEITKEILEYYKSLEPDASYKMKDGTAYNMLPVDRACGSSYYILTAVKGNSFQIINMDPYLGQGGEAKWISFLENEQIGFSCLSYSGGSYGLLFRTGDGGKTFCEVIYPSANALLSDGTVYNPFVMPEKVWEEKGKMYLLVGQGPDGDYYGEKGYCNGLFESEDKGVTWSYLGEEAVKR</sequence>
<evidence type="ECO:0000313" key="4">
    <source>
        <dbReference type="Proteomes" id="UP000295718"/>
    </source>
</evidence>
<feature type="region of interest" description="Disordered" evidence="1">
    <location>
        <begin position="292"/>
        <end position="324"/>
    </location>
</feature>
<dbReference type="SUPFAM" id="SSF110296">
    <property type="entry name" value="Oligoxyloglucan reducing end-specific cellobiohydrolase"/>
    <property type="match status" value="1"/>
</dbReference>
<protein>
    <submittedName>
        <fullName evidence="3">Uncharacterized protein</fullName>
    </submittedName>
</protein>
<evidence type="ECO:0000313" key="3">
    <source>
        <dbReference type="EMBL" id="TCL54773.1"/>
    </source>
</evidence>
<evidence type="ECO:0000256" key="2">
    <source>
        <dbReference type="SAM" id="Phobius"/>
    </source>
</evidence>
<proteinExistence type="predicted"/>
<dbReference type="Proteomes" id="UP000295718">
    <property type="component" value="Unassembled WGS sequence"/>
</dbReference>
<dbReference type="CDD" id="cd15482">
    <property type="entry name" value="Sialidase_non-viral"/>
    <property type="match status" value="1"/>
</dbReference>
<keyword evidence="2" id="KW-0472">Membrane</keyword>